<protein>
    <recommendedName>
        <fullName evidence="5 6">Elongator complex protein 1</fullName>
    </recommendedName>
</protein>
<evidence type="ECO:0000313" key="12">
    <source>
        <dbReference type="EnsemblMetazoa" id="GBRI015585-PA"/>
    </source>
</evidence>
<feature type="domain" description="ELP1 TPR" evidence="9">
    <location>
        <begin position="873"/>
        <end position="1029"/>
    </location>
</feature>
<dbReference type="InterPro" id="IPR056166">
    <property type="entry name" value="TPR_ELP1"/>
</dbReference>
<feature type="domain" description="ELP1 alpha-solenoid" evidence="10">
    <location>
        <begin position="661"/>
        <end position="864"/>
    </location>
</feature>
<feature type="domain" description="ELP1 N-terminal second beta-propeller" evidence="8">
    <location>
        <begin position="369"/>
        <end position="637"/>
    </location>
</feature>
<evidence type="ECO:0000313" key="13">
    <source>
        <dbReference type="Proteomes" id="UP000091820"/>
    </source>
</evidence>
<dbReference type="VEuPathDB" id="VectorBase:GBRI015585"/>
<evidence type="ECO:0000256" key="5">
    <source>
        <dbReference type="ARBA" id="ARBA00029535"/>
    </source>
</evidence>
<keyword evidence="13" id="KW-1185">Reference proteome</keyword>
<name>A0A1A9WDF6_9MUSC</name>
<dbReference type="Pfam" id="PF04762">
    <property type="entry name" value="Beta-prop_ELP1_1st"/>
    <property type="match status" value="1"/>
</dbReference>
<keyword evidence="6" id="KW-0539">Nucleus</keyword>
<dbReference type="Pfam" id="PF23925">
    <property type="entry name" value="A-sol_ELP1"/>
    <property type="match status" value="1"/>
</dbReference>
<sequence length="1265" mass="146789">MRNLKLKYSQQFNTFIKSAKHLLINPNKTNNERFIVTADKLYTLRLGENQSSSVISEVPDIVDAEYLALDNKICLATGGGEVLLVDPKTSSASEGCFCDVGIERMVWSPDQEVVVFVTREYNVVAMTYNFDVLTEHSLRDNDNEIENKFVNVGWGKKETQFHGSAGKQAAKQKANVELNVAIDQLPQNIEITWRADGSYFAVSYVCLLQGRTFKIFDKEGNLQFKAEKQSGLLPCIAWRPSGNWLAIPQKLPNKSVVALFEKNGLRHREFALTFDMETNPIKNMKWSSDSEVLAIETAKCFYLYTINNYHWYLKQVLMCEQENGVVLFEWDQRIDEEKTCHIMLNNGDYFTFKWQWVIDGHIPSGLVTVIDGQRLLLTNFSEAIVPPPMCSQELQLEGQFYISSVILKAIKNEIYLCIYDSGHNLHFYMANRDLPTIFKKIFETSYKTINSEYSSIYLSCLQWFSTGQGLDLIFYHTKEKTTYLHKLTPDALDALDALDGNSCHYRVEGAIIALAKCPGMQVDQWIYQTLEDGTLKKLTLHDEKRNIGTALHVQLNYMAEKLEVFSRNTIDTDFISVALTINRCLYINGECLATDVTSFCQTGNYLLFTKLVSLHFVRMKDLRIIDERRLERGSKLVTTISKLGRVVLQMPRGNLEVICPRILSLELINDLLKAPNRCYRLAFDMLRKQRINLNIICDHNLKDFLDNLDVFLEDVQNPNWLNLFINDLQNEDFTKTMYASSYKESVQNYPEDFKIETKVTYICKALLSHMEASNEKRYCLPILTSYVKIGQLEKALQLIWEEKKRSTHDDESEDDEEALKYLLYLVDINELFNVALGTYDFGLVLFVARKSQKDPKEFLPMLNEWNKYNDDNYRKFKIDEYLKRYEKALEHISKCEEKFEEALEFIKNHKLFNQALTLYKSNHECYKSICLAYADSLRAQGKLEDASIMYERGCNLAQALQSAKHVLDWQRVLLLARKLKEDLAVVAKSLINPLEQQGKFEEAYKISKTYCNDIKQSLEILVRGKLFLKAIFEAEMQAENLLDTVIKMELLLHYDNLKSALLSDKELFISYKQRLLELRIKRLKKTEMLHNEGGDQTLIDDNDLLSDTSSLYSSHYTASSQNTGKTFRSSKNRRKHERKLLSLKPGNPFEDIALIDALYNLIVKCFTQQQSIRDTCKALIIILNHDTEATELQKQFKQLLIIMQDSLDEIWIPEIRTTREFLQGPNIDYTQLQNEERYAMIDPLKRFKPQLNINDWEYEILKVKF</sequence>
<dbReference type="STRING" id="37001.A0A1A9WDF6"/>
<dbReference type="GO" id="GO:0000049">
    <property type="term" value="F:tRNA binding"/>
    <property type="evidence" value="ECO:0007669"/>
    <property type="project" value="TreeGrafter"/>
</dbReference>
<comment type="subcellular location">
    <subcellularLocation>
        <location evidence="6">Cytoplasm</location>
    </subcellularLocation>
    <subcellularLocation>
        <location evidence="6">Nucleus</location>
    </subcellularLocation>
</comment>
<keyword evidence="3 6" id="KW-0963">Cytoplasm</keyword>
<dbReference type="Pfam" id="PF23878">
    <property type="entry name" value="TPR_ELP1"/>
    <property type="match status" value="1"/>
</dbReference>
<dbReference type="GO" id="GO:0005634">
    <property type="term" value="C:nucleus"/>
    <property type="evidence" value="ECO:0007669"/>
    <property type="project" value="UniProtKB-SubCell"/>
</dbReference>
<dbReference type="GO" id="GO:0002926">
    <property type="term" value="P:tRNA wobble base 5-methoxycarbonylmethyl-2-thiouridinylation"/>
    <property type="evidence" value="ECO:0007669"/>
    <property type="project" value="TreeGrafter"/>
</dbReference>
<dbReference type="GO" id="GO:0033588">
    <property type="term" value="C:elongator holoenzyme complex"/>
    <property type="evidence" value="ECO:0007669"/>
    <property type="project" value="InterPro"/>
</dbReference>
<comment type="similarity">
    <text evidence="2 6">Belongs to the ELP1/IKA1 family.</text>
</comment>
<evidence type="ECO:0000256" key="4">
    <source>
        <dbReference type="ARBA" id="ARBA00022694"/>
    </source>
</evidence>
<feature type="domain" description="ELP1 first N-terminal beta-propeller" evidence="7">
    <location>
        <begin position="1"/>
        <end position="332"/>
    </location>
</feature>
<comment type="pathway">
    <text evidence="1">tRNA modification; 5-methoxycarbonylmethyl-2-thiouridine-tRNA biosynthesis.</text>
</comment>
<dbReference type="GO" id="GO:0005829">
    <property type="term" value="C:cytosol"/>
    <property type="evidence" value="ECO:0007669"/>
    <property type="project" value="TreeGrafter"/>
</dbReference>
<dbReference type="PANTHER" id="PTHR12747:SF0">
    <property type="entry name" value="ELONGATOR COMPLEX PROTEIN 1"/>
    <property type="match status" value="1"/>
</dbReference>
<evidence type="ECO:0000259" key="10">
    <source>
        <dbReference type="Pfam" id="PF23925"/>
    </source>
</evidence>
<dbReference type="InterPro" id="IPR006849">
    <property type="entry name" value="Elp1"/>
</dbReference>
<dbReference type="Proteomes" id="UP000091820">
    <property type="component" value="Unassembled WGS sequence"/>
</dbReference>
<dbReference type="InterPro" id="IPR056164">
    <property type="entry name" value="Beta-prop_ELP1_1st"/>
</dbReference>
<reference evidence="13" key="1">
    <citation type="submission" date="2014-03" db="EMBL/GenBank/DDBJ databases">
        <authorList>
            <person name="Aksoy S."/>
            <person name="Warren W."/>
            <person name="Wilson R.K."/>
        </authorList>
    </citation>
    <scope>NUCLEOTIDE SEQUENCE [LARGE SCALE GENOMIC DNA]</scope>
    <source>
        <strain evidence="13">IAEA</strain>
    </source>
</reference>
<evidence type="ECO:0000256" key="1">
    <source>
        <dbReference type="ARBA" id="ARBA00005043"/>
    </source>
</evidence>
<dbReference type="AlphaFoldDB" id="A0A1A9WDF6"/>
<evidence type="ECO:0000259" key="11">
    <source>
        <dbReference type="Pfam" id="PF23936"/>
    </source>
</evidence>
<dbReference type="PIRSF" id="PIRSF017233">
    <property type="entry name" value="IKAP"/>
    <property type="match status" value="1"/>
</dbReference>
<dbReference type="UniPathway" id="UPA00988"/>
<evidence type="ECO:0000259" key="9">
    <source>
        <dbReference type="Pfam" id="PF23878"/>
    </source>
</evidence>
<organism evidence="12 13">
    <name type="scientific">Glossina brevipalpis</name>
    <dbReference type="NCBI Taxonomy" id="37001"/>
    <lineage>
        <taxon>Eukaryota</taxon>
        <taxon>Metazoa</taxon>
        <taxon>Ecdysozoa</taxon>
        <taxon>Arthropoda</taxon>
        <taxon>Hexapoda</taxon>
        <taxon>Insecta</taxon>
        <taxon>Pterygota</taxon>
        <taxon>Neoptera</taxon>
        <taxon>Endopterygota</taxon>
        <taxon>Diptera</taxon>
        <taxon>Brachycera</taxon>
        <taxon>Muscomorpha</taxon>
        <taxon>Hippoboscoidea</taxon>
        <taxon>Glossinidae</taxon>
        <taxon>Glossina</taxon>
    </lineage>
</organism>
<proteinExistence type="inferred from homology"/>
<evidence type="ECO:0000259" key="8">
    <source>
        <dbReference type="Pfam" id="PF23797"/>
    </source>
</evidence>
<feature type="domain" description="ELP1 three-helical bundle" evidence="11">
    <location>
        <begin position="1041"/>
        <end position="1210"/>
    </location>
</feature>
<dbReference type="SUPFAM" id="SSF69322">
    <property type="entry name" value="Tricorn protease domain 2"/>
    <property type="match status" value="1"/>
</dbReference>
<dbReference type="PANTHER" id="PTHR12747">
    <property type="entry name" value="ELONGATOR COMPLEX PROTEIN 1"/>
    <property type="match status" value="1"/>
</dbReference>
<accession>A0A1A9WDF6</accession>
<evidence type="ECO:0000256" key="2">
    <source>
        <dbReference type="ARBA" id="ARBA00006086"/>
    </source>
</evidence>
<dbReference type="Gene3D" id="2.130.10.10">
    <property type="entry name" value="YVTN repeat-like/Quinoprotein amine dehydrogenase"/>
    <property type="match status" value="1"/>
</dbReference>
<evidence type="ECO:0000256" key="6">
    <source>
        <dbReference type="PIRNR" id="PIRNR017233"/>
    </source>
</evidence>
<dbReference type="InterPro" id="IPR056167">
    <property type="entry name" value="A-sol_ELP1"/>
</dbReference>
<dbReference type="InterPro" id="IPR056165">
    <property type="entry name" value="Beta-prop_ELP1_2nd"/>
</dbReference>
<evidence type="ECO:0000256" key="3">
    <source>
        <dbReference type="ARBA" id="ARBA00022490"/>
    </source>
</evidence>
<reference evidence="12" key="2">
    <citation type="submission" date="2020-05" db="UniProtKB">
        <authorList>
            <consortium name="EnsemblMetazoa"/>
        </authorList>
    </citation>
    <scope>IDENTIFICATION</scope>
    <source>
        <strain evidence="12">IAEA</strain>
    </source>
</reference>
<dbReference type="EnsemblMetazoa" id="GBRI015585-RA">
    <property type="protein sequence ID" value="GBRI015585-PA"/>
    <property type="gene ID" value="GBRI015585"/>
</dbReference>
<comment type="function">
    <text evidence="6">Component of the elongator complex which is required for multiple tRNA modifications, including mcm5U (5-methoxycarbonylmethyl uridine), mcm5s2U (5-methoxycarbonylmethyl-2-thiouridine), and ncm5U (5-carbamoylmethyl uridine). The elongator complex catalyzes formation of carboxymethyluridine in the wobble base at position 34 in tRNAs.</text>
</comment>
<dbReference type="Pfam" id="PF23797">
    <property type="entry name" value="Beta-prop_ELP1_2nd"/>
    <property type="match status" value="1"/>
</dbReference>
<keyword evidence="4" id="KW-0819">tRNA processing</keyword>
<dbReference type="InterPro" id="IPR015943">
    <property type="entry name" value="WD40/YVTN_repeat-like_dom_sf"/>
</dbReference>
<dbReference type="Pfam" id="PF23936">
    <property type="entry name" value="HB_ELP1"/>
    <property type="match status" value="1"/>
</dbReference>
<evidence type="ECO:0000259" key="7">
    <source>
        <dbReference type="Pfam" id="PF04762"/>
    </source>
</evidence>
<dbReference type="InterPro" id="IPR056169">
    <property type="entry name" value="HB_ELP1"/>
</dbReference>